<keyword evidence="1" id="KW-0812">Transmembrane</keyword>
<sequence length="99" mass="10756">MLFTNLAIGTGSFTEGKARGDIQTVYYLDQSDFTPAPFTFAVWAPIFLSCLAFAVFQARPKERNNGVLDRFALYYAGALVANAATPFAPIGWGLIVVLT</sequence>
<keyword evidence="3" id="KW-1185">Reference proteome</keyword>
<gene>
    <name evidence="2" type="ORF">HME9302_02583</name>
</gene>
<dbReference type="Proteomes" id="UP000253727">
    <property type="component" value="Unassembled WGS sequence"/>
</dbReference>
<feature type="transmembrane region" description="Helical" evidence="1">
    <location>
        <begin position="40"/>
        <end position="59"/>
    </location>
</feature>
<reference evidence="2 3" key="1">
    <citation type="submission" date="2018-04" db="EMBL/GenBank/DDBJ databases">
        <title>Altererythrobacter sp. HME9302 genome sequencing and assembly.</title>
        <authorList>
            <person name="Kang H."/>
            <person name="Kim H."/>
            <person name="Joh K."/>
        </authorList>
    </citation>
    <scope>NUCLEOTIDE SEQUENCE [LARGE SCALE GENOMIC DNA]</scope>
    <source>
        <strain evidence="2 3">HME9302</strain>
    </source>
</reference>
<dbReference type="AlphaFoldDB" id="A0A369Q904"/>
<evidence type="ECO:0000256" key="1">
    <source>
        <dbReference type="SAM" id="Phobius"/>
    </source>
</evidence>
<keyword evidence="1" id="KW-0472">Membrane</keyword>
<organism evidence="2 3">
    <name type="scientific">Alteripontixanthobacter maritimus</name>
    <dbReference type="NCBI Taxonomy" id="2161824"/>
    <lineage>
        <taxon>Bacteria</taxon>
        <taxon>Pseudomonadati</taxon>
        <taxon>Pseudomonadota</taxon>
        <taxon>Alphaproteobacteria</taxon>
        <taxon>Sphingomonadales</taxon>
        <taxon>Erythrobacteraceae</taxon>
        <taxon>Alteripontixanthobacter</taxon>
    </lineage>
</organism>
<keyword evidence="1" id="KW-1133">Transmembrane helix</keyword>
<name>A0A369Q904_9SPHN</name>
<dbReference type="RefSeq" id="WP_181815777.1">
    <property type="nucleotide sequence ID" value="NZ_QBKA01000002.1"/>
</dbReference>
<dbReference type="EMBL" id="QBKA01000002">
    <property type="protein sequence ID" value="RDC61361.1"/>
    <property type="molecule type" value="Genomic_DNA"/>
</dbReference>
<proteinExistence type="predicted"/>
<feature type="transmembrane region" description="Helical" evidence="1">
    <location>
        <begin position="71"/>
        <end position="98"/>
    </location>
</feature>
<comment type="caution">
    <text evidence="2">The sequence shown here is derived from an EMBL/GenBank/DDBJ whole genome shotgun (WGS) entry which is preliminary data.</text>
</comment>
<protein>
    <submittedName>
        <fullName evidence="2">Uncharacterized protein</fullName>
    </submittedName>
</protein>
<evidence type="ECO:0000313" key="3">
    <source>
        <dbReference type="Proteomes" id="UP000253727"/>
    </source>
</evidence>
<evidence type="ECO:0000313" key="2">
    <source>
        <dbReference type="EMBL" id="RDC61361.1"/>
    </source>
</evidence>
<accession>A0A369Q904</accession>